<evidence type="ECO:0000313" key="3">
    <source>
        <dbReference type="Proteomes" id="UP001652442"/>
    </source>
</evidence>
<keyword evidence="1" id="KW-0812">Transmembrane</keyword>
<feature type="transmembrane region" description="Helical" evidence="1">
    <location>
        <begin position="48"/>
        <end position="69"/>
    </location>
</feature>
<sequence length="286" mass="32589">MEYNLKRKKSIKSLSMLNSEQTHNFNQHLKCTKARLCIRYRASLTIEAAFVLPLFVFCLALFLGLFRVLGAEVHVEKAVSCAAERLAVSGVFEESSANHMLDGAVGNRWIRQILKQEGCPEEYFKNGYQGIFLDLLQSDEKFVRYRARYQINLPMGAFFKQTVSVVQTVSSRKWNGWVEDAKSGEEWVYITETGKVYHKTASCRYLDLSIQAVSVKQISKLRNKDGSKYSRCSCTEYAGGEMVYITDYGTEYHGGLNCRKLKRTVYRVQKSETGNKGACSKCYGNK</sequence>
<dbReference type="Proteomes" id="UP001652442">
    <property type="component" value="Unassembled WGS sequence"/>
</dbReference>
<accession>A0ABT2TI66</accession>
<dbReference type="EMBL" id="JAOQJQ010000002">
    <property type="protein sequence ID" value="MCU6761898.1"/>
    <property type="molecule type" value="Genomic_DNA"/>
</dbReference>
<keyword evidence="1" id="KW-1133">Transmembrane helix</keyword>
<keyword evidence="1" id="KW-0472">Membrane</keyword>
<protein>
    <submittedName>
        <fullName evidence="2">Pilus assembly protein</fullName>
    </submittedName>
</protein>
<keyword evidence="3" id="KW-1185">Reference proteome</keyword>
<evidence type="ECO:0000313" key="2">
    <source>
        <dbReference type="EMBL" id="MCU6761898.1"/>
    </source>
</evidence>
<dbReference type="RefSeq" id="WP_158424673.1">
    <property type="nucleotide sequence ID" value="NZ_JAOQJQ010000002.1"/>
</dbReference>
<organism evidence="2 3">
    <name type="scientific">Brotonthovivens ammoniilytica</name>
    <dbReference type="NCBI Taxonomy" id="2981725"/>
    <lineage>
        <taxon>Bacteria</taxon>
        <taxon>Bacillati</taxon>
        <taxon>Bacillota</taxon>
        <taxon>Clostridia</taxon>
        <taxon>Lachnospirales</taxon>
        <taxon>Lachnospiraceae</taxon>
        <taxon>Brotonthovivens</taxon>
    </lineage>
</organism>
<evidence type="ECO:0000256" key="1">
    <source>
        <dbReference type="SAM" id="Phobius"/>
    </source>
</evidence>
<reference evidence="2 3" key="1">
    <citation type="journal article" date="2021" name="ISME Commun">
        <title>Automated analysis of genomic sequences facilitates high-throughput and comprehensive description of bacteria.</title>
        <authorList>
            <person name="Hitch T.C.A."/>
        </authorList>
    </citation>
    <scope>NUCLEOTIDE SEQUENCE [LARGE SCALE GENOMIC DNA]</scope>
    <source>
        <strain evidence="2 3">Sanger_109</strain>
    </source>
</reference>
<gene>
    <name evidence="2" type="ORF">OCV88_06025</name>
</gene>
<name>A0ABT2TI66_9FIRM</name>
<comment type="caution">
    <text evidence="2">The sequence shown here is derived from an EMBL/GenBank/DDBJ whole genome shotgun (WGS) entry which is preliminary data.</text>
</comment>
<proteinExistence type="predicted"/>